<feature type="transmembrane region" description="Helical" evidence="10">
    <location>
        <begin position="158"/>
        <end position="177"/>
    </location>
</feature>
<dbReference type="AlphaFoldDB" id="A0A176S4D9"/>
<keyword evidence="5" id="KW-0573">Peptidoglycan synthesis</keyword>
<feature type="transmembrane region" description="Helical" evidence="10">
    <location>
        <begin position="24"/>
        <end position="42"/>
    </location>
</feature>
<dbReference type="PATRIC" id="fig|1003181.4.peg.1979"/>
<evidence type="ECO:0000256" key="8">
    <source>
        <dbReference type="ARBA" id="ARBA00060041"/>
    </source>
</evidence>
<dbReference type="PANTHER" id="PTHR47019">
    <property type="entry name" value="LIPID II FLIPPASE MURJ"/>
    <property type="match status" value="1"/>
</dbReference>
<keyword evidence="12" id="KW-1185">Reference proteome</keyword>
<reference evidence="11 12" key="1">
    <citation type="submission" date="2016-05" db="EMBL/GenBank/DDBJ databases">
        <title>Single-cell genome of chain-forming Candidatus Thiomargarita nelsonii and comparison to other large sulfur-oxidizing bacteria.</title>
        <authorList>
            <person name="Winkel M."/>
            <person name="Salman V."/>
            <person name="Woyke T."/>
            <person name="Schulz-Vogt H."/>
            <person name="Richter M."/>
            <person name="Flood B."/>
            <person name="Bailey J."/>
            <person name="Amann R."/>
            <person name="Mussmann M."/>
        </authorList>
    </citation>
    <scope>NUCLEOTIDE SEQUENCE [LARGE SCALE GENOMIC DNA]</scope>
    <source>
        <strain evidence="11 12">THI036</strain>
    </source>
</reference>
<feature type="transmembrane region" description="Helical" evidence="10">
    <location>
        <begin position="88"/>
        <end position="111"/>
    </location>
</feature>
<proteinExistence type="inferred from homology"/>
<dbReference type="PRINTS" id="PR01806">
    <property type="entry name" value="VIRFACTRMVIN"/>
</dbReference>
<dbReference type="GO" id="GO:0005886">
    <property type="term" value="C:plasma membrane"/>
    <property type="evidence" value="ECO:0007669"/>
    <property type="project" value="UniProtKB-SubCell"/>
</dbReference>
<dbReference type="NCBIfam" id="TIGR01695">
    <property type="entry name" value="murJ_mviN"/>
    <property type="match status" value="1"/>
</dbReference>
<evidence type="ECO:0000313" key="12">
    <source>
        <dbReference type="Proteomes" id="UP000076962"/>
    </source>
</evidence>
<keyword evidence="3 10" id="KW-0812">Transmembrane</keyword>
<evidence type="ECO:0000256" key="5">
    <source>
        <dbReference type="ARBA" id="ARBA00022984"/>
    </source>
</evidence>
<keyword evidence="2" id="KW-1003">Cell membrane</keyword>
<evidence type="ECO:0000256" key="3">
    <source>
        <dbReference type="ARBA" id="ARBA00022692"/>
    </source>
</evidence>
<name>A0A176S4D9_9GAMM</name>
<evidence type="ECO:0000256" key="1">
    <source>
        <dbReference type="ARBA" id="ARBA00004651"/>
    </source>
</evidence>
<dbReference type="GO" id="GO:0015648">
    <property type="term" value="F:lipid-linked peptidoglycan transporter activity"/>
    <property type="evidence" value="ECO:0007669"/>
    <property type="project" value="TreeGrafter"/>
</dbReference>
<dbReference type="InterPro" id="IPR051050">
    <property type="entry name" value="Lipid_II_flippase_MurJ/MviN"/>
</dbReference>
<dbReference type="Proteomes" id="UP000076962">
    <property type="component" value="Unassembled WGS sequence"/>
</dbReference>
<evidence type="ECO:0000256" key="9">
    <source>
        <dbReference type="ARBA" id="ARBA00061532"/>
    </source>
</evidence>
<dbReference type="Pfam" id="PF03023">
    <property type="entry name" value="MurJ"/>
    <property type="match status" value="1"/>
</dbReference>
<comment type="caution">
    <text evidence="11">The sequence shown here is derived from an EMBL/GenBank/DDBJ whole genome shotgun (WGS) entry which is preliminary data.</text>
</comment>
<dbReference type="CDD" id="cd13123">
    <property type="entry name" value="MATE_MurJ_like"/>
    <property type="match status" value="1"/>
</dbReference>
<dbReference type="GO" id="GO:0008360">
    <property type="term" value="P:regulation of cell shape"/>
    <property type="evidence" value="ECO:0007669"/>
    <property type="project" value="UniProtKB-KW"/>
</dbReference>
<comment type="function">
    <text evidence="8">Involved in peptidoglycan biosynthesis. Transports lipid-linked peptidoglycan precursors from the inner to the outer leaflet of the cytoplasmic membrane.</text>
</comment>
<keyword evidence="4" id="KW-0133">Cell shape</keyword>
<dbReference type="GO" id="GO:0009252">
    <property type="term" value="P:peptidoglycan biosynthetic process"/>
    <property type="evidence" value="ECO:0007669"/>
    <property type="project" value="UniProtKB-KW"/>
</dbReference>
<gene>
    <name evidence="11" type="ORF">THIOM_001410</name>
</gene>
<evidence type="ECO:0000256" key="2">
    <source>
        <dbReference type="ARBA" id="ARBA00022475"/>
    </source>
</evidence>
<accession>A0A176S4D9</accession>
<evidence type="ECO:0000256" key="6">
    <source>
        <dbReference type="ARBA" id="ARBA00022989"/>
    </source>
</evidence>
<evidence type="ECO:0000256" key="4">
    <source>
        <dbReference type="ARBA" id="ARBA00022960"/>
    </source>
</evidence>
<comment type="subcellular location">
    <subcellularLocation>
        <location evidence="1">Cell membrane</location>
        <topology evidence="1">Multi-pass membrane protein</topology>
    </subcellularLocation>
</comment>
<dbReference type="InterPro" id="IPR004268">
    <property type="entry name" value="MurJ"/>
</dbReference>
<evidence type="ECO:0000256" key="10">
    <source>
        <dbReference type="SAM" id="Phobius"/>
    </source>
</evidence>
<evidence type="ECO:0000256" key="7">
    <source>
        <dbReference type="ARBA" id="ARBA00023136"/>
    </source>
</evidence>
<comment type="similarity">
    <text evidence="9">Belongs to the MurJ/MviN family.</text>
</comment>
<dbReference type="PANTHER" id="PTHR47019:SF1">
    <property type="entry name" value="LIPID II FLIPPASE MURJ"/>
    <property type="match status" value="1"/>
</dbReference>
<organism evidence="11 12">
    <name type="scientific">Candidatus Thiomargarita nelsonii</name>
    <dbReference type="NCBI Taxonomy" id="1003181"/>
    <lineage>
        <taxon>Bacteria</taxon>
        <taxon>Pseudomonadati</taxon>
        <taxon>Pseudomonadota</taxon>
        <taxon>Gammaproteobacteria</taxon>
        <taxon>Thiotrichales</taxon>
        <taxon>Thiotrichaceae</taxon>
        <taxon>Thiomargarita</taxon>
    </lineage>
</organism>
<sequence length="279" mass="30368">MKSTAVVGGLTLISRILGFIRDVVIAYVFGASTSTDAFFVAFKIPNFMRRLFGEGAFSQAFIPVISEYKTQRKEAEVKHLVDHVAGHLGGVLLLVTVIGIVIAPLLVLIFAPGFFQNKEKYDLTVAMLQITFPYLLFIALTAFAGAVLNTYGRFAVPALTPVLLNVCLIGAAVWIAPSLEQPVMALAYAVFFAGIIQLAFQLPFLHRLHLLPKPRFKRHDEGVSRIYRLMLPARVGITEPIVAPIPQCTSGIAATCLKINGRVDRACNCFSASDSISSV</sequence>
<dbReference type="GO" id="GO:0034204">
    <property type="term" value="P:lipid translocation"/>
    <property type="evidence" value="ECO:0007669"/>
    <property type="project" value="TreeGrafter"/>
</dbReference>
<keyword evidence="6 10" id="KW-1133">Transmembrane helix</keyword>
<protein>
    <submittedName>
        <fullName evidence="11">Integral membrane protein mvin</fullName>
    </submittedName>
</protein>
<feature type="transmembrane region" description="Helical" evidence="10">
    <location>
        <begin position="183"/>
        <end position="205"/>
    </location>
</feature>
<evidence type="ECO:0000313" key="11">
    <source>
        <dbReference type="EMBL" id="OAD22776.1"/>
    </source>
</evidence>
<dbReference type="EMBL" id="LUTY01000747">
    <property type="protein sequence ID" value="OAD22776.1"/>
    <property type="molecule type" value="Genomic_DNA"/>
</dbReference>
<feature type="transmembrane region" description="Helical" evidence="10">
    <location>
        <begin position="131"/>
        <end position="151"/>
    </location>
</feature>
<keyword evidence="7 10" id="KW-0472">Membrane</keyword>